<evidence type="ECO:0000313" key="1">
    <source>
        <dbReference type="EMBL" id="SFT75406.1"/>
    </source>
</evidence>
<dbReference type="CDD" id="cd02440">
    <property type="entry name" value="AdoMet_MTases"/>
    <property type="match status" value="1"/>
</dbReference>
<dbReference type="InterPro" id="IPR029063">
    <property type="entry name" value="SAM-dependent_MTases_sf"/>
</dbReference>
<dbReference type="AlphaFoldDB" id="A0A1I7AKG3"/>
<dbReference type="PANTHER" id="PTHR43861">
    <property type="entry name" value="TRANS-ACONITATE 2-METHYLTRANSFERASE-RELATED"/>
    <property type="match status" value="1"/>
</dbReference>
<dbReference type="PANTHER" id="PTHR43861:SF6">
    <property type="entry name" value="METHYLTRANSFERASE TYPE 11"/>
    <property type="match status" value="1"/>
</dbReference>
<dbReference type="Gene3D" id="3.40.50.150">
    <property type="entry name" value="Vaccinia Virus protein VP39"/>
    <property type="match status" value="1"/>
</dbReference>
<evidence type="ECO:0000313" key="2">
    <source>
        <dbReference type="Proteomes" id="UP000183371"/>
    </source>
</evidence>
<dbReference type="EMBL" id="FPBD01000003">
    <property type="protein sequence ID" value="SFT75406.1"/>
    <property type="molecule type" value="Genomic_DNA"/>
</dbReference>
<sequence>MDNDKNEEQTNPLEDILRHFKLYDQALDLKGSKEFNAAADHLLKRLEQDSGEVSENEPELSLYDAQAATSESLPTDYVSALFDQKAELFDLKLMEILKYSVPRKIHQSLQSNNLGPFKRLLDLGCGTGLAAEALQEQVSYKTGVDISKEMLKLAQDKHIYDEYHLSEINAFLYQNHAYKWDLVVAAELFPYFGALEEVFEGIKRNIEEDGIFVFSAEALLEHTEEAPDFRMSDTHRFSHTEHYLHNVLKQFGFTPVEFSQINLRNEQETPVSGYFVIARYKPT</sequence>
<dbReference type="SUPFAM" id="SSF53335">
    <property type="entry name" value="S-adenosyl-L-methionine-dependent methyltransferases"/>
    <property type="match status" value="1"/>
</dbReference>
<keyword evidence="1" id="KW-0489">Methyltransferase</keyword>
<accession>A0A1I7AKG3</accession>
<dbReference type="RefSeq" id="WP_054784872.1">
    <property type="nucleotide sequence ID" value="NZ_FPBD01000003.1"/>
</dbReference>
<name>A0A1I7AKG3_9HYPH</name>
<dbReference type="GO" id="GO:0032259">
    <property type="term" value="P:methylation"/>
    <property type="evidence" value="ECO:0007669"/>
    <property type="project" value="UniProtKB-KW"/>
</dbReference>
<dbReference type="Pfam" id="PF13489">
    <property type="entry name" value="Methyltransf_23"/>
    <property type="match status" value="1"/>
</dbReference>
<organism evidence="1 2">
    <name type="scientific">Pseudovibrio denitrificans</name>
    <dbReference type="NCBI Taxonomy" id="258256"/>
    <lineage>
        <taxon>Bacteria</taxon>
        <taxon>Pseudomonadati</taxon>
        <taxon>Pseudomonadota</taxon>
        <taxon>Alphaproteobacteria</taxon>
        <taxon>Hyphomicrobiales</taxon>
        <taxon>Stappiaceae</taxon>
        <taxon>Pseudovibrio</taxon>
    </lineage>
</organism>
<protein>
    <submittedName>
        <fullName evidence="1">Predicted methyltransferase, contains TPR repeat</fullName>
    </submittedName>
</protein>
<dbReference type="GO" id="GO:0008168">
    <property type="term" value="F:methyltransferase activity"/>
    <property type="evidence" value="ECO:0007669"/>
    <property type="project" value="UniProtKB-KW"/>
</dbReference>
<reference evidence="2" key="1">
    <citation type="submission" date="2016-10" db="EMBL/GenBank/DDBJ databases">
        <authorList>
            <person name="Varghese N."/>
            <person name="Submissions S."/>
        </authorList>
    </citation>
    <scope>NUCLEOTIDE SEQUENCE [LARGE SCALE GENOMIC DNA]</scope>
    <source>
        <strain evidence="2">DSM 17465</strain>
    </source>
</reference>
<proteinExistence type="predicted"/>
<keyword evidence="2" id="KW-1185">Reference proteome</keyword>
<keyword evidence="1" id="KW-0808">Transferase</keyword>
<dbReference type="Proteomes" id="UP000183371">
    <property type="component" value="Unassembled WGS sequence"/>
</dbReference>
<gene>
    <name evidence="1" type="ORF">SAMN05444141_103152</name>
</gene>